<dbReference type="AlphaFoldDB" id="A0A1J1HHP4"/>
<keyword evidence="1" id="KW-0479">Metal-binding</keyword>
<evidence type="ECO:0000313" key="9">
    <source>
        <dbReference type="Proteomes" id="UP000183832"/>
    </source>
</evidence>
<dbReference type="SMART" id="SM00154">
    <property type="entry name" value="ZnF_AN1"/>
    <property type="match status" value="2"/>
</dbReference>
<dbReference type="STRING" id="568069.A0A1J1HHP4"/>
<gene>
    <name evidence="8" type="ORF">CLUMA_CG000843</name>
</gene>
<dbReference type="Pfam" id="PF02809">
    <property type="entry name" value="UIM"/>
    <property type="match status" value="1"/>
</dbReference>
<evidence type="ECO:0000256" key="5">
    <source>
        <dbReference type="PROSITE-ProRule" id="PRU00449"/>
    </source>
</evidence>
<feature type="domain" description="AN1-type" evidence="7">
    <location>
        <begin position="88"/>
        <end position="136"/>
    </location>
</feature>
<dbReference type="Gene3D" id="4.10.1110.10">
    <property type="entry name" value="AN1-like Zinc finger"/>
    <property type="match status" value="2"/>
</dbReference>
<evidence type="ECO:0000256" key="6">
    <source>
        <dbReference type="SAM" id="MobiDB-lite"/>
    </source>
</evidence>
<dbReference type="EMBL" id="CVRI01000003">
    <property type="protein sequence ID" value="CRK87074.1"/>
    <property type="molecule type" value="Genomic_DNA"/>
</dbReference>
<dbReference type="OrthoDB" id="431929at2759"/>
<dbReference type="PANTHER" id="PTHR14677">
    <property type="entry name" value="ARSENITE INDUCUBLE RNA ASSOCIATED PROTEIN AIP-1-RELATED"/>
    <property type="match status" value="1"/>
</dbReference>
<dbReference type="GO" id="GO:0008270">
    <property type="term" value="F:zinc ion binding"/>
    <property type="evidence" value="ECO:0007669"/>
    <property type="project" value="UniProtKB-KW"/>
</dbReference>
<proteinExistence type="predicted"/>
<dbReference type="Proteomes" id="UP000183832">
    <property type="component" value="Unassembled WGS sequence"/>
</dbReference>
<feature type="compositionally biased region" description="Basic and acidic residues" evidence="6">
    <location>
        <begin position="196"/>
        <end position="205"/>
    </location>
</feature>
<evidence type="ECO:0000256" key="2">
    <source>
        <dbReference type="ARBA" id="ARBA00022737"/>
    </source>
</evidence>
<dbReference type="Pfam" id="PF25403">
    <property type="entry name" value="zf-C2H2_ZFAND2"/>
    <property type="match status" value="1"/>
</dbReference>
<evidence type="ECO:0000256" key="4">
    <source>
        <dbReference type="ARBA" id="ARBA00022833"/>
    </source>
</evidence>
<feature type="compositionally biased region" description="Polar residues" evidence="6">
    <location>
        <begin position="182"/>
        <end position="195"/>
    </location>
</feature>
<sequence>MEFPHLGKHCSKQYCNKLDFLPISCDGCDDIFCSEHYSYIQHDCPNANKKDNQVPICPLCMKPVSCVKGQEDRAVSEHIDSYCKQQTKIYTNSCTFGKCKKRELVPFNCSTCRQNFCLKHRHADVHQCKGKSHAQREMLAQAALRRVQGNQNNNHEVFKSVQGTMSEDEALARAIAASMQDNHQSPITVGDSASSSHDKNKCAIS</sequence>
<dbReference type="InterPro" id="IPR035896">
    <property type="entry name" value="AN1-like_Znf"/>
</dbReference>
<dbReference type="GO" id="GO:0043161">
    <property type="term" value="P:proteasome-mediated ubiquitin-dependent protein catabolic process"/>
    <property type="evidence" value="ECO:0007669"/>
    <property type="project" value="TreeGrafter"/>
</dbReference>
<keyword evidence="9" id="KW-1185">Reference proteome</keyword>
<evidence type="ECO:0000313" key="8">
    <source>
        <dbReference type="EMBL" id="CRK87074.1"/>
    </source>
</evidence>
<organism evidence="8 9">
    <name type="scientific">Clunio marinus</name>
    <dbReference type="NCBI Taxonomy" id="568069"/>
    <lineage>
        <taxon>Eukaryota</taxon>
        <taxon>Metazoa</taxon>
        <taxon>Ecdysozoa</taxon>
        <taxon>Arthropoda</taxon>
        <taxon>Hexapoda</taxon>
        <taxon>Insecta</taxon>
        <taxon>Pterygota</taxon>
        <taxon>Neoptera</taxon>
        <taxon>Endopterygota</taxon>
        <taxon>Diptera</taxon>
        <taxon>Nematocera</taxon>
        <taxon>Chironomoidea</taxon>
        <taxon>Chironomidae</taxon>
        <taxon>Clunio</taxon>
    </lineage>
</organism>
<dbReference type="SUPFAM" id="SSF118310">
    <property type="entry name" value="AN1-like Zinc finger"/>
    <property type="match status" value="2"/>
</dbReference>
<dbReference type="InterPro" id="IPR057357">
    <property type="entry name" value="Znf-C2H2_ZFAND2A/B"/>
</dbReference>
<feature type="region of interest" description="Disordered" evidence="6">
    <location>
        <begin position="182"/>
        <end position="205"/>
    </location>
</feature>
<feature type="domain" description="AN1-type" evidence="7">
    <location>
        <begin position="4"/>
        <end position="52"/>
    </location>
</feature>
<dbReference type="PROSITE" id="PS51039">
    <property type="entry name" value="ZF_AN1"/>
    <property type="match status" value="2"/>
</dbReference>
<dbReference type="InterPro" id="IPR003903">
    <property type="entry name" value="UIM_dom"/>
</dbReference>
<evidence type="ECO:0000259" key="7">
    <source>
        <dbReference type="PROSITE" id="PS51039"/>
    </source>
</evidence>
<keyword evidence="4" id="KW-0862">Zinc</keyword>
<keyword evidence="2" id="KW-0677">Repeat</keyword>
<keyword evidence="3 5" id="KW-0863">Zinc-finger</keyword>
<dbReference type="Pfam" id="PF01428">
    <property type="entry name" value="zf-AN1"/>
    <property type="match status" value="2"/>
</dbReference>
<dbReference type="InterPro" id="IPR000058">
    <property type="entry name" value="Znf_AN1"/>
</dbReference>
<reference evidence="8 9" key="1">
    <citation type="submission" date="2015-04" db="EMBL/GenBank/DDBJ databases">
        <authorList>
            <person name="Syromyatnikov M.Y."/>
            <person name="Popov V.N."/>
        </authorList>
    </citation>
    <scope>NUCLEOTIDE SEQUENCE [LARGE SCALE GENOMIC DNA]</scope>
</reference>
<dbReference type="GO" id="GO:0005783">
    <property type="term" value="C:endoplasmic reticulum"/>
    <property type="evidence" value="ECO:0007669"/>
    <property type="project" value="TreeGrafter"/>
</dbReference>
<dbReference type="PANTHER" id="PTHR14677:SF20">
    <property type="entry name" value="ZINC FINGER AN1-TYPE CONTAINING 2A-RELATED"/>
    <property type="match status" value="1"/>
</dbReference>
<accession>A0A1J1HHP4</accession>
<dbReference type="GO" id="GO:0045047">
    <property type="term" value="P:protein targeting to ER"/>
    <property type="evidence" value="ECO:0007669"/>
    <property type="project" value="TreeGrafter"/>
</dbReference>
<dbReference type="FunFam" id="4.10.1110.10:FF:000003">
    <property type="entry name" value="AN1-type zinc finger protein 2B isoform X1"/>
    <property type="match status" value="1"/>
</dbReference>
<protein>
    <submittedName>
        <fullName evidence="8">CLUMA_CG000843, isoform A</fullName>
    </submittedName>
</protein>
<evidence type="ECO:0000256" key="1">
    <source>
        <dbReference type="ARBA" id="ARBA00022723"/>
    </source>
</evidence>
<name>A0A1J1HHP4_9DIPT</name>
<evidence type="ECO:0000256" key="3">
    <source>
        <dbReference type="ARBA" id="ARBA00022771"/>
    </source>
</evidence>